<dbReference type="Pfam" id="PF13380">
    <property type="entry name" value="CoA_binding_2"/>
    <property type="match status" value="1"/>
</dbReference>
<dbReference type="GO" id="GO:0016874">
    <property type="term" value="F:ligase activity"/>
    <property type="evidence" value="ECO:0007669"/>
    <property type="project" value="UniProtKB-KW"/>
</dbReference>
<dbReference type="Gene3D" id="3.40.50.261">
    <property type="entry name" value="Succinyl-CoA synthetase domains"/>
    <property type="match status" value="2"/>
</dbReference>
<organism evidence="8 9">
    <name type="scientific">Hydrococcus rivularis NIES-593</name>
    <dbReference type="NCBI Taxonomy" id="1921803"/>
    <lineage>
        <taxon>Bacteria</taxon>
        <taxon>Bacillati</taxon>
        <taxon>Cyanobacteriota</taxon>
        <taxon>Cyanophyceae</taxon>
        <taxon>Pleurocapsales</taxon>
        <taxon>Hydrococcaceae</taxon>
        <taxon>Hydrococcus</taxon>
    </lineage>
</organism>
<evidence type="ECO:0000256" key="3">
    <source>
        <dbReference type="ARBA" id="ARBA00022840"/>
    </source>
</evidence>
<keyword evidence="3 5" id="KW-0067">ATP-binding</keyword>
<keyword evidence="9" id="KW-1185">Reference proteome</keyword>
<dbReference type="InterPro" id="IPR016181">
    <property type="entry name" value="Acyl_CoA_acyltransferase"/>
</dbReference>
<dbReference type="InterPro" id="IPR016102">
    <property type="entry name" value="Succinyl-CoA_synth-like"/>
</dbReference>
<dbReference type="EMBL" id="MRCB01000026">
    <property type="protein sequence ID" value="OKH20837.1"/>
    <property type="molecule type" value="Genomic_DNA"/>
</dbReference>
<comment type="caution">
    <text evidence="8">The sequence shown here is derived from an EMBL/GenBank/DDBJ whole genome shotgun (WGS) entry which is preliminary data.</text>
</comment>
<evidence type="ECO:0000256" key="4">
    <source>
        <dbReference type="ARBA" id="ARBA00060888"/>
    </source>
</evidence>
<dbReference type="GO" id="GO:0046872">
    <property type="term" value="F:metal ion binding"/>
    <property type="evidence" value="ECO:0007669"/>
    <property type="project" value="InterPro"/>
</dbReference>
<evidence type="ECO:0000259" key="7">
    <source>
        <dbReference type="PROSITE" id="PS51186"/>
    </source>
</evidence>
<dbReference type="Gene3D" id="3.30.470.20">
    <property type="entry name" value="ATP-grasp fold, B domain"/>
    <property type="match status" value="1"/>
</dbReference>
<dbReference type="GO" id="GO:0016747">
    <property type="term" value="F:acyltransferase activity, transferring groups other than amino-acyl groups"/>
    <property type="evidence" value="ECO:0007669"/>
    <property type="project" value="InterPro"/>
</dbReference>
<sequence length="895" mass="97408">MSLKNLEYLFEPESVAVIGASPRPRSLGALVMQNLLSGGFCGPILPVNPEYNAVAGVLCYPNIASLPLTPELALICTPSATVPEIISELGDRGTKAAVVITDGSDRQADSAGDSLKQAILAAARPYNLRLLGFHSLGLLVPKIGLNASMAHLNALAGEIAFVSQSRAICTAVLDWAKFRRIGFSHFISLGDSVDVNCADVLDYLGSDPGTRAILLYVEAIRSARRFMSAARGAARNKPVLVLKAGRLAEPARAATPHAGTMADVDAVYDAAIRRAGMLRVFDIKELFEAVETLARLRSFRGDRLAILSNGRGPGVMATDSLILGGGQLAELSEETVEKLKAELPVAWSPGHPVDLSAEVDSDRYAKALDILMQAPEIDAILAMHHVPTAIAPSEETAKAIVEAIRSKKSQVLTVWMGAESAMIARVHCIVAGIPTYDTPDEGVRAFLHLVRHRHNQEMLMETPPSIPTEFTPITATARRIVRQALAEGRRMLSEPESKAVLAAYGIPIVETRVAATVEEALRMAEAIGYPVALKIISPEIAHKSEVGGVALNLDNPEVLRLAAETMRSRVAELRPGASIAGFAVQSMIRRPNAYELTVGVSTDIIFGPVILFGQGGKAAEALNDRAVGLPPLNATLADELLSRTRIARLLRENRDRATANLDAIRLTLIEISQLIVDLPEIVELDINPLLADERGVIALDARIAIESATLPGSARLAIRPYPRELEEYVALRSGRKLLIRPIRPEDEPAHYELFEHFSPEDIRFRFFRMVKPFPHSEMARFTQIDYDREMAFIATNADDQNHPETLGVVRAIADPDNQSAEFAIIVRSDLKRQGMGRALLEKMIRYCRDKGIKELVGEILADNVAMLALAKSLGFERHPTEDPDLVAVRLRLWED</sequence>
<dbReference type="InterPro" id="IPR011761">
    <property type="entry name" value="ATP-grasp"/>
</dbReference>
<gene>
    <name evidence="8" type="ORF">NIES593_17425</name>
</gene>
<dbReference type="FunFam" id="3.30.1490.20:FF:000020">
    <property type="entry name" value="Protein lysine acetyltransferase"/>
    <property type="match status" value="1"/>
</dbReference>
<name>A0A1U7HB69_9CYAN</name>
<dbReference type="InterPro" id="IPR036291">
    <property type="entry name" value="NAD(P)-bd_dom_sf"/>
</dbReference>
<feature type="domain" description="N-acetyltransferase" evidence="7">
    <location>
        <begin position="737"/>
        <end position="895"/>
    </location>
</feature>
<comment type="similarity">
    <text evidence="4">In the N-terminal section; belongs to the acetate CoA ligase alpha subunit family.</text>
</comment>
<dbReference type="PROSITE" id="PS51186">
    <property type="entry name" value="GNAT"/>
    <property type="match status" value="1"/>
</dbReference>
<keyword evidence="1" id="KW-0436">Ligase</keyword>
<dbReference type="Gene3D" id="3.40.50.720">
    <property type="entry name" value="NAD(P)-binding Rossmann-like Domain"/>
    <property type="match status" value="1"/>
</dbReference>
<dbReference type="PANTHER" id="PTHR43334">
    <property type="entry name" value="ACETATE--COA LIGASE [ADP-FORMING]"/>
    <property type="match status" value="1"/>
</dbReference>
<dbReference type="STRING" id="1921803.NIES593_17425"/>
<keyword evidence="8" id="KW-0808">Transferase</keyword>
<dbReference type="InterPro" id="IPR003781">
    <property type="entry name" value="CoA-bd"/>
</dbReference>
<dbReference type="PANTHER" id="PTHR43334:SF1">
    <property type="entry name" value="3-HYDROXYPROPIONATE--COA LIGASE [ADP-FORMING]"/>
    <property type="match status" value="1"/>
</dbReference>
<dbReference type="SUPFAM" id="SSF56059">
    <property type="entry name" value="Glutathione synthetase ATP-binding domain-like"/>
    <property type="match status" value="1"/>
</dbReference>
<protein>
    <submittedName>
        <fullName evidence="8">GNAT family N-acetyltransferase</fullName>
    </submittedName>
</protein>
<dbReference type="Proteomes" id="UP000186868">
    <property type="component" value="Unassembled WGS sequence"/>
</dbReference>
<evidence type="ECO:0000256" key="1">
    <source>
        <dbReference type="ARBA" id="ARBA00022598"/>
    </source>
</evidence>
<dbReference type="SUPFAM" id="SSF51735">
    <property type="entry name" value="NAD(P)-binding Rossmann-fold domains"/>
    <property type="match status" value="1"/>
</dbReference>
<evidence type="ECO:0000256" key="5">
    <source>
        <dbReference type="PROSITE-ProRule" id="PRU00409"/>
    </source>
</evidence>
<dbReference type="GO" id="GO:0005524">
    <property type="term" value="F:ATP binding"/>
    <property type="evidence" value="ECO:0007669"/>
    <property type="project" value="UniProtKB-UniRule"/>
</dbReference>
<dbReference type="Gene3D" id="3.40.630.30">
    <property type="match status" value="1"/>
</dbReference>
<dbReference type="Pfam" id="PF00583">
    <property type="entry name" value="Acetyltransf_1"/>
    <property type="match status" value="1"/>
</dbReference>
<dbReference type="InterPro" id="IPR032875">
    <property type="entry name" value="Succ_CoA_lig_flav_dom"/>
</dbReference>
<dbReference type="CDD" id="cd04301">
    <property type="entry name" value="NAT_SF"/>
    <property type="match status" value="1"/>
</dbReference>
<evidence type="ECO:0000259" key="6">
    <source>
        <dbReference type="PROSITE" id="PS50975"/>
    </source>
</evidence>
<dbReference type="InterPro" id="IPR000182">
    <property type="entry name" value="GNAT_dom"/>
</dbReference>
<dbReference type="InterPro" id="IPR013815">
    <property type="entry name" value="ATP_grasp_subdomain_1"/>
</dbReference>
<evidence type="ECO:0000313" key="8">
    <source>
        <dbReference type="EMBL" id="OKH20837.1"/>
    </source>
</evidence>
<feature type="domain" description="ATP-grasp" evidence="6">
    <location>
        <begin position="498"/>
        <end position="534"/>
    </location>
</feature>
<dbReference type="Gene3D" id="3.30.1490.20">
    <property type="entry name" value="ATP-grasp fold, A domain"/>
    <property type="match status" value="1"/>
</dbReference>
<dbReference type="InterPro" id="IPR051538">
    <property type="entry name" value="Acyl-CoA_Synth/Transferase"/>
</dbReference>
<proteinExistence type="inferred from homology"/>
<keyword evidence="2 5" id="KW-0547">Nucleotide-binding</keyword>
<reference evidence="8 9" key="1">
    <citation type="submission" date="2016-11" db="EMBL/GenBank/DDBJ databases">
        <title>Draft Genome Sequences of Nine Cyanobacterial Strains from Diverse Habitats.</title>
        <authorList>
            <person name="Zhu T."/>
            <person name="Hou S."/>
            <person name="Lu X."/>
            <person name="Hess W.R."/>
        </authorList>
    </citation>
    <scope>NUCLEOTIDE SEQUENCE [LARGE SCALE GENOMIC DNA]</scope>
    <source>
        <strain evidence="8 9">NIES-593</strain>
    </source>
</reference>
<evidence type="ECO:0000313" key="9">
    <source>
        <dbReference type="Proteomes" id="UP000186868"/>
    </source>
</evidence>
<accession>A0A1U7HB69</accession>
<dbReference type="PROSITE" id="PS50975">
    <property type="entry name" value="ATP_GRASP"/>
    <property type="match status" value="1"/>
</dbReference>
<dbReference type="SMART" id="SM00881">
    <property type="entry name" value="CoA_binding"/>
    <property type="match status" value="1"/>
</dbReference>
<dbReference type="Pfam" id="PF13607">
    <property type="entry name" value="Succ_CoA_lig"/>
    <property type="match status" value="1"/>
</dbReference>
<dbReference type="RefSeq" id="WP_073600839.1">
    <property type="nucleotide sequence ID" value="NZ_MRCB01000026.1"/>
</dbReference>
<dbReference type="SUPFAM" id="SSF52210">
    <property type="entry name" value="Succinyl-CoA synthetase domains"/>
    <property type="match status" value="2"/>
</dbReference>
<evidence type="ECO:0000256" key="2">
    <source>
        <dbReference type="ARBA" id="ARBA00022741"/>
    </source>
</evidence>
<dbReference type="Pfam" id="PF13549">
    <property type="entry name" value="ATP-grasp_5"/>
    <property type="match status" value="1"/>
</dbReference>
<dbReference type="AlphaFoldDB" id="A0A1U7HB69"/>
<dbReference type="SUPFAM" id="SSF55729">
    <property type="entry name" value="Acyl-CoA N-acyltransferases (Nat)"/>
    <property type="match status" value="1"/>
</dbReference>